<evidence type="ECO:0000313" key="4">
    <source>
        <dbReference type="Proteomes" id="UP000253426"/>
    </source>
</evidence>
<accession>A0A366HVV9</accession>
<reference evidence="3 4" key="1">
    <citation type="submission" date="2018-06" db="EMBL/GenBank/DDBJ databases">
        <title>Genomic Encyclopedia of Type Strains, Phase IV (KMG-IV): sequencing the most valuable type-strain genomes for metagenomic binning, comparative biology and taxonomic classification.</title>
        <authorList>
            <person name="Goeker M."/>
        </authorList>
    </citation>
    <scope>NUCLEOTIDE SEQUENCE [LARGE SCALE GENOMIC DNA]</scope>
    <source>
        <strain evidence="3 4">DSM 25532</strain>
    </source>
</reference>
<protein>
    <recommendedName>
        <fullName evidence="2">GTP cyclohydrolase FolE2</fullName>
        <ecNumber evidence="2">3.5.4.16</ecNumber>
    </recommendedName>
</protein>
<dbReference type="GO" id="GO:0003934">
    <property type="term" value="F:GTP cyclohydrolase I activity"/>
    <property type="evidence" value="ECO:0007669"/>
    <property type="project" value="UniProtKB-UniRule"/>
</dbReference>
<dbReference type="InterPro" id="IPR003801">
    <property type="entry name" value="GTP_cyclohydrolase_FolE2/MptA"/>
</dbReference>
<keyword evidence="1 2" id="KW-0378">Hydrolase</keyword>
<dbReference type="Gene3D" id="3.10.270.10">
    <property type="entry name" value="Urate Oxidase"/>
    <property type="match status" value="1"/>
</dbReference>
<comment type="similarity">
    <text evidence="2">Belongs to the GTP cyclohydrolase IV family.</text>
</comment>
<evidence type="ECO:0000256" key="2">
    <source>
        <dbReference type="HAMAP-Rule" id="MF_01527"/>
    </source>
</evidence>
<evidence type="ECO:0000313" key="3">
    <source>
        <dbReference type="EMBL" id="RBP48050.1"/>
    </source>
</evidence>
<dbReference type="UniPathway" id="UPA00848">
    <property type="reaction ID" value="UER00151"/>
</dbReference>
<evidence type="ECO:0000256" key="1">
    <source>
        <dbReference type="ARBA" id="ARBA00022801"/>
    </source>
</evidence>
<dbReference type="NCBIfam" id="NF010200">
    <property type="entry name" value="PRK13674.1-1"/>
    <property type="match status" value="1"/>
</dbReference>
<dbReference type="PANTHER" id="PTHR36445">
    <property type="entry name" value="GTP CYCLOHYDROLASE MPTA"/>
    <property type="match status" value="1"/>
</dbReference>
<dbReference type="InterPro" id="IPR022838">
    <property type="entry name" value="GTP_cyclohydrolase_FolE2"/>
</dbReference>
<sequence>MPASKLHDTQNQSDARGIPIDRVGVKGLRFPLKIRDRDQAEQSTVAVVSLAVDLPHHFKGTHMSRFVEVLHSHGQVLTVADIAGMPRELLKKLHADKAHVEFRFPWFRMKKAPATKAEGLMDYGIIFEVNAEGEKVDFVVTVEVAVTTLCPCSKAISVHGAHNQRGVVTFSVRFTKPVWIEELVELVEASASSELYSLLKRPDEKVVTERAYENPVFVEDLVRNVALRAKQHPQITWFKVEAENFESIHNHNAYALIEQTVER</sequence>
<dbReference type="EMBL" id="QNRR01000001">
    <property type="protein sequence ID" value="RBP48050.1"/>
    <property type="molecule type" value="Genomic_DNA"/>
</dbReference>
<dbReference type="Proteomes" id="UP000253426">
    <property type="component" value="Unassembled WGS sequence"/>
</dbReference>
<dbReference type="RefSeq" id="WP_113956927.1">
    <property type="nucleotide sequence ID" value="NZ_QNRR01000001.1"/>
</dbReference>
<comment type="function">
    <text evidence="2">Converts GTP to 7,8-dihydroneopterin triphosphate.</text>
</comment>
<keyword evidence="4" id="KW-1185">Reference proteome</keyword>
<dbReference type="Pfam" id="PF02649">
    <property type="entry name" value="GCHY-1"/>
    <property type="match status" value="1"/>
</dbReference>
<comment type="caution">
    <text evidence="3">The sequence shown here is derived from an EMBL/GenBank/DDBJ whole genome shotgun (WGS) entry which is preliminary data.</text>
</comment>
<gene>
    <name evidence="2" type="primary">folE2</name>
    <name evidence="3" type="ORF">DES53_101850</name>
</gene>
<dbReference type="PANTHER" id="PTHR36445:SF1">
    <property type="entry name" value="GTP CYCLOHYDROLASE MPTA"/>
    <property type="match status" value="1"/>
</dbReference>
<name>A0A366HVV9_9BACT</name>
<dbReference type="GO" id="GO:0046654">
    <property type="term" value="P:tetrahydrofolate biosynthetic process"/>
    <property type="evidence" value="ECO:0007669"/>
    <property type="project" value="UniProtKB-UniRule"/>
</dbReference>
<comment type="pathway">
    <text evidence="2">Cofactor biosynthesis; 7,8-dihydroneopterin triphosphate biosynthesis; 7,8-dihydroneopterin triphosphate from GTP: step 1/1.</text>
</comment>
<dbReference type="HAMAP" id="MF_01527_B">
    <property type="entry name" value="GTP_cyclohydrol_B"/>
    <property type="match status" value="1"/>
</dbReference>
<proteinExistence type="inferred from homology"/>
<organism evidence="3 4">
    <name type="scientific">Roseimicrobium gellanilyticum</name>
    <dbReference type="NCBI Taxonomy" id="748857"/>
    <lineage>
        <taxon>Bacteria</taxon>
        <taxon>Pseudomonadati</taxon>
        <taxon>Verrucomicrobiota</taxon>
        <taxon>Verrucomicrobiia</taxon>
        <taxon>Verrucomicrobiales</taxon>
        <taxon>Verrucomicrobiaceae</taxon>
        <taxon>Roseimicrobium</taxon>
    </lineage>
</organism>
<comment type="catalytic activity">
    <reaction evidence="2">
        <text>GTP + H2O = 7,8-dihydroneopterin 3'-triphosphate + formate + H(+)</text>
        <dbReference type="Rhea" id="RHEA:17473"/>
        <dbReference type="ChEBI" id="CHEBI:15377"/>
        <dbReference type="ChEBI" id="CHEBI:15378"/>
        <dbReference type="ChEBI" id="CHEBI:15740"/>
        <dbReference type="ChEBI" id="CHEBI:37565"/>
        <dbReference type="ChEBI" id="CHEBI:58462"/>
        <dbReference type="EC" id="3.5.4.16"/>
    </reaction>
</comment>
<dbReference type="EC" id="3.5.4.16" evidence="2"/>
<dbReference type="OrthoDB" id="9774824at2"/>
<feature type="site" description="May be catalytically important" evidence="2">
    <location>
        <position position="150"/>
    </location>
</feature>
<dbReference type="AlphaFoldDB" id="A0A366HVV9"/>